<evidence type="ECO:0000259" key="1">
    <source>
        <dbReference type="Pfam" id="PF07863"/>
    </source>
</evidence>
<keyword evidence="3" id="KW-1185">Reference proteome</keyword>
<sequence>MSLEDLLNGVDETIANSNSFIVDVFDSIDEGILGVMDPIITISTVLAGIGCVIYLAQIILPMIESIEGIRIYPLLKPLLVAFIISHFTVLTGLLDAGLTKVSTTISTGYESQEASGYDFDEALNRNKQILKEEIAAARQERKYDDLKVVEKLFFPVLAVGEWFMQQIDILLLYLKYNVFFPILAWVANMIGNIAYLIVNLMSRFYRVFLCILGPLAFALSQFSYFQSSFGSWMARYISVGLWPTFANLLKYMSNQVLVQLGGAFGDSFEGMIALFLIIIMIAFLYFKIPEISEYVVTSGGAAGLNASMAKNIKRSAALATAAPAGIAAGAMLAVNDGVLSSKLAQKVHDTLTKTGSFGRINRMGQKIGAATGKTVRSGTDYVVSKFKKETDEERYIRRENRVANKMERREKAMAPTKKEMRKRAKMLRSQQRHGFRLSPDQEEVLYRHKSGDYKGRGKFYATTPEQKARESQIAMRRFFLNGLDKGIRAQSSMGNPITPPSGWHPPFMFPQQ</sequence>
<reference evidence="2 3" key="1">
    <citation type="submission" date="2019-03" db="EMBL/GenBank/DDBJ databases">
        <title>Porphyromonas levii Isolated from the Uterus of Dairy Cows.</title>
        <authorList>
            <person name="Francis A.M."/>
        </authorList>
    </citation>
    <scope>NUCLEOTIDE SEQUENCE [LARGE SCALE GENOMIC DNA]</scope>
    <source>
        <strain evidence="2 3">AF5678</strain>
    </source>
</reference>
<gene>
    <name evidence="2" type="ORF">E4P47_07890</name>
</gene>
<proteinExistence type="predicted"/>
<dbReference type="RefSeq" id="WP_134849324.1">
    <property type="nucleotide sequence ID" value="NZ_CP197400.1"/>
</dbReference>
<organism evidence="2 3">
    <name type="scientific">Porphyromonas levii</name>
    <dbReference type="NCBI Taxonomy" id="28114"/>
    <lineage>
        <taxon>Bacteria</taxon>
        <taxon>Pseudomonadati</taxon>
        <taxon>Bacteroidota</taxon>
        <taxon>Bacteroidia</taxon>
        <taxon>Bacteroidales</taxon>
        <taxon>Porphyromonadaceae</taxon>
        <taxon>Porphyromonas</taxon>
    </lineage>
</organism>
<dbReference type="EMBL" id="SPNC01000136">
    <property type="protein sequence ID" value="TFH94347.1"/>
    <property type="molecule type" value="Genomic_DNA"/>
</dbReference>
<dbReference type="STRING" id="1122973.GCA_000379925_01989"/>
<dbReference type="Proteomes" id="UP000297225">
    <property type="component" value="Unassembled WGS sequence"/>
</dbReference>
<dbReference type="AlphaFoldDB" id="A0A4Y8WMI4"/>
<dbReference type="OrthoDB" id="1222125at2"/>
<feature type="domain" description="Conjugative transposon TraJ C-terminal" evidence="1">
    <location>
        <begin position="23"/>
        <end position="346"/>
    </location>
</feature>
<dbReference type="InterPro" id="IPR012424">
    <property type="entry name" value="Conjugative_transposon_TraJ_C"/>
</dbReference>
<name>A0A4Y8WMI4_9PORP</name>
<accession>A0A4Y8WMI4</accession>
<protein>
    <recommendedName>
        <fullName evidence="1">Conjugative transposon TraJ C-terminal domain-containing protein</fullName>
    </recommendedName>
</protein>
<comment type="caution">
    <text evidence="2">The sequence shown here is derived from an EMBL/GenBank/DDBJ whole genome shotgun (WGS) entry which is preliminary data.</text>
</comment>
<dbReference type="Pfam" id="PF07863">
    <property type="entry name" value="CtnDOT_TraJ"/>
    <property type="match status" value="1"/>
</dbReference>
<evidence type="ECO:0000313" key="2">
    <source>
        <dbReference type="EMBL" id="TFH94347.1"/>
    </source>
</evidence>
<evidence type="ECO:0000313" key="3">
    <source>
        <dbReference type="Proteomes" id="UP000297225"/>
    </source>
</evidence>